<reference evidence="1" key="2">
    <citation type="submission" date="2007-04" db="EMBL/GenBank/DDBJ databases">
        <title>The genome of the human body louse.</title>
        <authorList>
            <consortium name="The Human Body Louse Genome Consortium"/>
            <person name="Kirkness E."/>
            <person name="Walenz B."/>
            <person name="Hass B."/>
            <person name="Bruggner R."/>
            <person name="Strausberg R."/>
        </authorList>
    </citation>
    <scope>NUCLEOTIDE SEQUENCE</scope>
    <source>
        <strain evidence="1">USDA</strain>
    </source>
</reference>
<dbReference type="RefSeq" id="XP_002423134.1">
    <property type="nucleotide sequence ID" value="XM_002423089.1"/>
</dbReference>
<dbReference type="VEuPathDB" id="VectorBase:PHUM039410"/>
<dbReference type="HOGENOM" id="CLU_2040858_0_0_1"/>
<organism>
    <name type="scientific">Pediculus humanus subsp. corporis</name>
    <name type="common">Body louse</name>
    <dbReference type="NCBI Taxonomy" id="121224"/>
    <lineage>
        <taxon>Eukaryota</taxon>
        <taxon>Metazoa</taxon>
        <taxon>Ecdysozoa</taxon>
        <taxon>Arthropoda</taxon>
        <taxon>Hexapoda</taxon>
        <taxon>Insecta</taxon>
        <taxon>Pterygota</taxon>
        <taxon>Neoptera</taxon>
        <taxon>Paraneoptera</taxon>
        <taxon>Psocodea</taxon>
        <taxon>Troctomorpha</taxon>
        <taxon>Phthiraptera</taxon>
        <taxon>Anoplura</taxon>
        <taxon>Pediculidae</taxon>
        <taxon>Pediculus</taxon>
    </lineage>
</organism>
<dbReference type="AlphaFoldDB" id="E0VAJ0"/>
<dbReference type="EMBL" id="AAZO01000462">
    <property type="status" value="NOT_ANNOTATED_CDS"/>
    <property type="molecule type" value="Genomic_DNA"/>
</dbReference>
<evidence type="ECO:0000313" key="3">
    <source>
        <dbReference type="Proteomes" id="UP000009046"/>
    </source>
</evidence>
<reference evidence="1" key="1">
    <citation type="submission" date="2007-04" db="EMBL/GenBank/DDBJ databases">
        <title>Annotation of Pediculus humanus corporis strain USDA.</title>
        <authorList>
            <person name="Kirkness E."/>
            <person name="Hannick L."/>
            <person name="Hass B."/>
            <person name="Bruggner R."/>
            <person name="Lawson D."/>
            <person name="Bidwell S."/>
            <person name="Joardar V."/>
            <person name="Caler E."/>
            <person name="Walenz B."/>
            <person name="Inman J."/>
            <person name="Schobel S."/>
            <person name="Galinsky K."/>
            <person name="Amedeo P."/>
            <person name="Strausberg R."/>
        </authorList>
    </citation>
    <scope>NUCLEOTIDE SEQUENCE</scope>
    <source>
        <strain evidence="1">USDA</strain>
    </source>
</reference>
<gene>
    <name evidence="2" type="primary">8232447</name>
    <name evidence="1" type="ORF">Phum_PHUM039410</name>
</gene>
<dbReference type="GeneID" id="8232447"/>
<evidence type="ECO:0000313" key="2">
    <source>
        <dbReference type="EnsemblMetazoa" id="PHUM039410-PA"/>
    </source>
</evidence>
<accession>E0VAJ0</accession>
<dbReference type="Proteomes" id="UP000009046">
    <property type="component" value="Unassembled WGS sequence"/>
</dbReference>
<dbReference type="EMBL" id="DS235006">
    <property type="protein sequence ID" value="EEB10396.1"/>
    <property type="molecule type" value="Genomic_DNA"/>
</dbReference>
<dbReference type="CTD" id="8232447"/>
<evidence type="ECO:0000313" key="1">
    <source>
        <dbReference type="EMBL" id="EEB10396.1"/>
    </source>
</evidence>
<name>E0VAJ0_PEDHC</name>
<keyword evidence="3" id="KW-1185">Reference proteome</keyword>
<reference evidence="2" key="3">
    <citation type="submission" date="2020-05" db="UniProtKB">
        <authorList>
            <consortium name="EnsemblMetazoa"/>
        </authorList>
    </citation>
    <scope>IDENTIFICATION</scope>
    <source>
        <strain evidence="2">USDA</strain>
    </source>
</reference>
<protein>
    <submittedName>
        <fullName evidence="1 2">Uncharacterized protein</fullName>
    </submittedName>
</protein>
<proteinExistence type="predicted"/>
<dbReference type="KEGG" id="phu:Phum_PHUM039410"/>
<dbReference type="InParanoid" id="E0VAJ0"/>
<dbReference type="EnsemblMetazoa" id="PHUM039410-RA">
    <property type="protein sequence ID" value="PHUM039410-PA"/>
    <property type="gene ID" value="PHUM039410"/>
</dbReference>
<sequence length="121" mass="13908">MPFNEGTKSFAKTSMSDNEMKNSVKNHFRIINNFVSDEENDFPNVHYSRSRVKKFLDHKRIKKRAQFPVTLEAKEAAMSNILDPNLNLDGILEPHITGLTGTWKLIQELLNQVVKTFGTFP</sequence>